<reference evidence="1" key="1">
    <citation type="journal article" date="2020" name="Stud. Mycol.">
        <title>101 Dothideomycetes genomes: a test case for predicting lifestyles and emergence of pathogens.</title>
        <authorList>
            <person name="Haridas S."/>
            <person name="Albert R."/>
            <person name="Binder M."/>
            <person name="Bloem J."/>
            <person name="Labutti K."/>
            <person name="Salamov A."/>
            <person name="Andreopoulos B."/>
            <person name="Baker S."/>
            <person name="Barry K."/>
            <person name="Bills G."/>
            <person name="Bluhm B."/>
            <person name="Cannon C."/>
            <person name="Castanera R."/>
            <person name="Culley D."/>
            <person name="Daum C."/>
            <person name="Ezra D."/>
            <person name="Gonzalez J."/>
            <person name="Henrissat B."/>
            <person name="Kuo A."/>
            <person name="Liang C."/>
            <person name="Lipzen A."/>
            <person name="Lutzoni F."/>
            <person name="Magnuson J."/>
            <person name="Mondo S."/>
            <person name="Nolan M."/>
            <person name="Ohm R."/>
            <person name="Pangilinan J."/>
            <person name="Park H.-J."/>
            <person name="Ramirez L."/>
            <person name="Alfaro M."/>
            <person name="Sun H."/>
            <person name="Tritt A."/>
            <person name="Yoshinaga Y."/>
            <person name="Zwiers L.-H."/>
            <person name="Turgeon B."/>
            <person name="Goodwin S."/>
            <person name="Spatafora J."/>
            <person name="Crous P."/>
            <person name="Grigoriev I."/>
        </authorList>
    </citation>
    <scope>NUCLEOTIDE SEQUENCE</scope>
    <source>
        <strain evidence="1">CBS 675.92</strain>
    </source>
</reference>
<evidence type="ECO:0000313" key="2">
    <source>
        <dbReference type="Proteomes" id="UP000800035"/>
    </source>
</evidence>
<keyword evidence="2" id="KW-1185">Reference proteome</keyword>
<proteinExistence type="predicted"/>
<accession>A0A6A5UHH2</accession>
<name>A0A6A5UHH2_9PLEO</name>
<dbReference type="EMBL" id="ML976979">
    <property type="protein sequence ID" value="KAF1962376.1"/>
    <property type="molecule type" value="Genomic_DNA"/>
</dbReference>
<organism evidence="1 2">
    <name type="scientific">Byssothecium circinans</name>
    <dbReference type="NCBI Taxonomy" id="147558"/>
    <lineage>
        <taxon>Eukaryota</taxon>
        <taxon>Fungi</taxon>
        <taxon>Dikarya</taxon>
        <taxon>Ascomycota</taxon>
        <taxon>Pezizomycotina</taxon>
        <taxon>Dothideomycetes</taxon>
        <taxon>Pleosporomycetidae</taxon>
        <taxon>Pleosporales</taxon>
        <taxon>Massarineae</taxon>
        <taxon>Massarinaceae</taxon>
        <taxon>Byssothecium</taxon>
    </lineage>
</organism>
<dbReference type="AlphaFoldDB" id="A0A6A5UHH2"/>
<dbReference type="Proteomes" id="UP000800035">
    <property type="component" value="Unassembled WGS sequence"/>
</dbReference>
<evidence type="ECO:0000313" key="1">
    <source>
        <dbReference type="EMBL" id="KAF1962376.1"/>
    </source>
</evidence>
<sequence length="184" mass="20531">MDKVWFKLRQTHYPPGPEDVILAGDGNDTAASICLGHCITGLKRLDFPLNRGEVLAFPTRMKVFRASSLEFKWHDEQRSNHGVKLGIGAPVAAALGLLSVQGSVKLAFRHSRADYEMYDRLDTYFVQPTPAYVEDCLDGEALRKYIAGKSNWSFFLITGIRVARKGSKKTEETRSREVEGGPQA</sequence>
<gene>
    <name evidence="1" type="ORF">CC80DRAFT_487853</name>
</gene>
<dbReference type="OrthoDB" id="4500473at2759"/>
<protein>
    <submittedName>
        <fullName evidence="1">Uncharacterized protein</fullName>
    </submittedName>
</protein>